<evidence type="ECO:0000256" key="1">
    <source>
        <dbReference type="SAM" id="MobiDB-lite"/>
    </source>
</evidence>
<comment type="caution">
    <text evidence="2">The sequence shown here is derived from an EMBL/GenBank/DDBJ whole genome shotgun (WGS) entry which is preliminary data.</text>
</comment>
<feature type="region of interest" description="Disordered" evidence="1">
    <location>
        <begin position="49"/>
        <end position="70"/>
    </location>
</feature>
<accession>A0A815M2C3</accession>
<feature type="region of interest" description="Disordered" evidence="1">
    <location>
        <begin position="1"/>
        <end position="31"/>
    </location>
</feature>
<protein>
    <submittedName>
        <fullName evidence="2">Uncharacterized protein</fullName>
    </submittedName>
</protein>
<dbReference type="AlphaFoldDB" id="A0A815M2C3"/>
<feature type="non-terminal residue" evidence="2">
    <location>
        <position position="1"/>
    </location>
</feature>
<evidence type="ECO:0000313" key="3">
    <source>
        <dbReference type="Proteomes" id="UP000663882"/>
    </source>
</evidence>
<reference evidence="2" key="1">
    <citation type="submission" date="2021-02" db="EMBL/GenBank/DDBJ databases">
        <authorList>
            <person name="Nowell W R."/>
        </authorList>
    </citation>
    <scope>NUCLEOTIDE SEQUENCE</scope>
</reference>
<name>A0A815M2C3_9BILA</name>
<sequence>SVPNGKSITTDDDDSNTNSNSFEYPDENLKDEITVRERATIDLLPRVTPNSTSSISVRHNENSNINNDTISTENHLNAQNTAEMIDENDQVEKIESVRKNQCRI</sequence>
<organism evidence="2 3">
    <name type="scientific">Rotaria sordida</name>
    <dbReference type="NCBI Taxonomy" id="392033"/>
    <lineage>
        <taxon>Eukaryota</taxon>
        <taxon>Metazoa</taxon>
        <taxon>Spiralia</taxon>
        <taxon>Gnathifera</taxon>
        <taxon>Rotifera</taxon>
        <taxon>Eurotatoria</taxon>
        <taxon>Bdelloidea</taxon>
        <taxon>Philodinida</taxon>
        <taxon>Philodinidae</taxon>
        <taxon>Rotaria</taxon>
    </lineage>
</organism>
<proteinExistence type="predicted"/>
<evidence type="ECO:0000313" key="2">
    <source>
        <dbReference type="EMBL" id="CAF1415756.1"/>
    </source>
</evidence>
<dbReference type="Proteomes" id="UP000663882">
    <property type="component" value="Unassembled WGS sequence"/>
</dbReference>
<dbReference type="EMBL" id="CAJNOO010005374">
    <property type="protein sequence ID" value="CAF1415756.1"/>
    <property type="molecule type" value="Genomic_DNA"/>
</dbReference>
<gene>
    <name evidence="2" type="ORF">RFH988_LOCUS35401</name>
</gene>